<dbReference type="SUPFAM" id="SSF50129">
    <property type="entry name" value="GroES-like"/>
    <property type="match status" value="1"/>
</dbReference>
<gene>
    <name evidence="4" type="ORF">PFICI_06562</name>
</gene>
<dbReference type="STRING" id="1229662.W3X687"/>
<sequence length="334" mass="34934">MSIQQYQTDKQGGTFSLVTVPKPTPGPNEICIRPKTVSVNPIDWKNIQFGAMVKSWPAVLGIDGAGIVESVGSDVRAFKAGDEVMSFANGIFGNGSFAEIYTVPENLVAKKPQGLSWEEAASLPITYLTAASAIYVGLKIQLPRLTQLPDSNQPKSILVLGGSSTVGSAAIQLLRLALPFTHITTTSSSPHHAHLQSLGASACLERSSQDHAEELKASTPDGHGFDAIIDAVGAGGSSPAVYEALKAAGPRRCATVITGPPAGFPEGVDGALVGGQDFLDAEIEAMPYLTKLVEEGRYQLPVKVDVVGQGWQAIDAAIARYPKGVSGAKMVVTL</sequence>
<dbReference type="AlphaFoldDB" id="W3X687"/>
<dbReference type="KEGG" id="pfy:PFICI_06562"/>
<dbReference type="Pfam" id="PF00107">
    <property type="entry name" value="ADH_zinc_N"/>
    <property type="match status" value="1"/>
</dbReference>
<name>W3X687_PESFW</name>
<proteinExistence type="inferred from homology"/>
<evidence type="ECO:0000259" key="3">
    <source>
        <dbReference type="SMART" id="SM00829"/>
    </source>
</evidence>
<dbReference type="InterPro" id="IPR011032">
    <property type="entry name" value="GroES-like_sf"/>
</dbReference>
<dbReference type="InterPro" id="IPR013149">
    <property type="entry name" value="ADH-like_C"/>
</dbReference>
<dbReference type="eggNOG" id="KOG1198">
    <property type="taxonomic scope" value="Eukaryota"/>
</dbReference>
<dbReference type="InterPro" id="IPR013154">
    <property type="entry name" value="ADH-like_N"/>
</dbReference>
<dbReference type="SMART" id="SM00829">
    <property type="entry name" value="PKS_ER"/>
    <property type="match status" value="1"/>
</dbReference>
<evidence type="ECO:0000256" key="1">
    <source>
        <dbReference type="ARBA" id="ARBA00008072"/>
    </source>
</evidence>
<evidence type="ECO:0000313" key="4">
    <source>
        <dbReference type="EMBL" id="ETS81560.1"/>
    </source>
</evidence>
<dbReference type="InterPro" id="IPR036291">
    <property type="entry name" value="NAD(P)-bd_dom_sf"/>
</dbReference>
<comment type="similarity">
    <text evidence="1">Belongs to the zinc-containing alcohol dehydrogenase family.</text>
</comment>
<keyword evidence="5" id="KW-1185">Reference proteome</keyword>
<evidence type="ECO:0000256" key="2">
    <source>
        <dbReference type="ARBA" id="ARBA00023002"/>
    </source>
</evidence>
<dbReference type="SUPFAM" id="SSF51735">
    <property type="entry name" value="NAD(P)-binding Rossmann-fold domains"/>
    <property type="match status" value="1"/>
</dbReference>
<dbReference type="PANTHER" id="PTHR45348">
    <property type="entry name" value="HYPOTHETICAL OXIDOREDUCTASE (EUROFUNG)"/>
    <property type="match status" value="1"/>
</dbReference>
<accession>W3X687</accession>
<dbReference type="RefSeq" id="XP_007833334.1">
    <property type="nucleotide sequence ID" value="XM_007835143.1"/>
</dbReference>
<organism evidence="4 5">
    <name type="scientific">Pestalotiopsis fici (strain W106-1 / CGMCC3.15140)</name>
    <dbReference type="NCBI Taxonomy" id="1229662"/>
    <lineage>
        <taxon>Eukaryota</taxon>
        <taxon>Fungi</taxon>
        <taxon>Dikarya</taxon>
        <taxon>Ascomycota</taxon>
        <taxon>Pezizomycotina</taxon>
        <taxon>Sordariomycetes</taxon>
        <taxon>Xylariomycetidae</taxon>
        <taxon>Amphisphaeriales</taxon>
        <taxon>Sporocadaceae</taxon>
        <taxon>Pestalotiopsis</taxon>
    </lineage>
</organism>
<dbReference type="OrthoDB" id="48317at2759"/>
<feature type="domain" description="Enoyl reductase (ER)" evidence="3">
    <location>
        <begin position="12"/>
        <end position="332"/>
    </location>
</feature>
<keyword evidence="2" id="KW-0560">Oxidoreductase</keyword>
<dbReference type="CDD" id="cd08249">
    <property type="entry name" value="enoyl_reductase_like"/>
    <property type="match status" value="1"/>
</dbReference>
<dbReference type="Gene3D" id="3.40.50.720">
    <property type="entry name" value="NAD(P)-binding Rossmann-like Domain"/>
    <property type="match status" value="1"/>
</dbReference>
<dbReference type="EMBL" id="KI912112">
    <property type="protein sequence ID" value="ETS81560.1"/>
    <property type="molecule type" value="Genomic_DNA"/>
</dbReference>
<dbReference type="GO" id="GO:0016651">
    <property type="term" value="F:oxidoreductase activity, acting on NAD(P)H"/>
    <property type="evidence" value="ECO:0007669"/>
    <property type="project" value="InterPro"/>
</dbReference>
<protein>
    <recommendedName>
        <fullName evidence="3">Enoyl reductase (ER) domain-containing protein</fullName>
    </recommendedName>
</protein>
<dbReference type="Gene3D" id="3.90.180.10">
    <property type="entry name" value="Medium-chain alcohol dehydrogenases, catalytic domain"/>
    <property type="match status" value="1"/>
</dbReference>
<dbReference type="InterPro" id="IPR047122">
    <property type="entry name" value="Trans-enoyl_RdTase-like"/>
</dbReference>
<dbReference type="GeneID" id="19271575"/>
<dbReference type="HOGENOM" id="CLU_026673_16_5_1"/>
<dbReference type="Proteomes" id="UP000030651">
    <property type="component" value="Unassembled WGS sequence"/>
</dbReference>
<dbReference type="Pfam" id="PF08240">
    <property type="entry name" value="ADH_N"/>
    <property type="match status" value="1"/>
</dbReference>
<dbReference type="OMA" id="ASLPICY"/>
<dbReference type="PANTHER" id="PTHR45348:SF3">
    <property type="entry name" value="ENOYL REDUCTASE (ER) DOMAIN-CONTAINING PROTEIN"/>
    <property type="match status" value="1"/>
</dbReference>
<dbReference type="InterPro" id="IPR020843">
    <property type="entry name" value="ER"/>
</dbReference>
<reference evidence="5" key="1">
    <citation type="journal article" date="2015" name="BMC Genomics">
        <title>Genomic and transcriptomic analysis of the endophytic fungus Pestalotiopsis fici reveals its lifestyle and high potential for synthesis of natural products.</title>
        <authorList>
            <person name="Wang X."/>
            <person name="Zhang X."/>
            <person name="Liu L."/>
            <person name="Xiang M."/>
            <person name="Wang W."/>
            <person name="Sun X."/>
            <person name="Che Y."/>
            <person name="Guo L."/>
            <person name="Liu G."/>
            <person name="Guo L."/>
            <person name="Wang C."/>
            <person name="Yin W.B."/>
            <person name="Stadler M."/>
            <person name="Zhang X."/>
            <person name="Liu X."/>
        </authorList>
    </citation>
    <scope>NUCLEOTIDE SEQUENCE [LARGE SCALE GENOMIC DNA]</scope>
    <source>
        <strain evidence="5">W106-1 / CGMCC3.15140</strain>
    </source>
</reference>
<dbReference type="InParanoid" id="W3X687"/>
<evidence type="ECO:0000313" key="5">
    <source>
        <dbReference type="Proteomes" id="UP000030651"/>
    </source>
</evidence>